<protein>
    <submittedName>
        <fullName evidence="3">Uncharacterized protein</fullName>
    </submittedName>
</protein>
<evidence type="ECO:0000256" key="1">
    <source>
        <dbReference type="SAM" id="MobiDB-lite"/>
    </source>
</evidence>
<feature type="signal peptide" evidence="2">
    <location>
        <begin position="1"/>
        <end position="20"/>
    </location>
</feature>
<gene>
    <name evidence="3" type="ORF">LSH36_160g01011</name>
</gene>
<dbReference type="EMBL" id="JAODUP010000160">
    <property type="protein sequence ID" value="KAK2159009.1"/>
    <property type="molecule type" value="Genomic_DNA"/>
</dbReference>
<dbReference type="AlphaFoldDB" id="A0AAD9N9G2"/>
<evidence type="ECO:0000256" key="2">
    <source>
        <dbReference type="SAM" id="SignalP"/>
    </source>
</evidence>
<keyword evidence="2" id="KW-0732">Signal</keyword>
<name>A0AAD9N9G2_9ANNE</name>
<organism evidence="3 4">
    <name type="scientific">Paralvinella palmiformis</name>
    <dbReference type="NCBI Taxonomy" id="53620"/>
    <lineage>
        <taxon>Eukaryota</taxon>
        <taxon>Metazoa</taxon>
        <taxon>Spiralia</taxon>
        <taxon>Lophotrochozoa</taxon>
        <taxon>Annelida</taxon>
        <taxon>Polychaeta</taxon>
        <taxon>Sedentaria</taxon>
        <taxon>Canalipalpata</taxon>
        <taxon>Terebellida</taxon>
        <taxon>Terebelliformia</taxon>
        <taxon>Alvinellidae</taxon>
        <taxon>Paralvinella</taxon>
    </lineage>
</organism>
<feature type="compositionally biased region" description="Polar residues" evidence="1">
    <location>
        <begin position="118"/>
        <end position="132"/>
    </location>
</feature>
<feature type="compositionally biased region" description="Basic and acidic residues" evidence="1">
    <location>
        <begin position="178"/>
        <end position="192"/>
    </location>
</feature>
<reference evidence="3" key="1">
    <citation type="journal article" date="2023" name="Mol. Biol. Evol.">
        <title>Third-Generation Sequencing Reveals the Adaptive Role of the Epigenome in Three Deep-Sea Polychaetes.</title>
        <authorList>
            <person name="Perez M."/>
            <person name="Aroh O."/>
            <person name="Sun Y."/>
            <person name="Lan Y."/>
            <person name="Juniper S.K."/>
            <person name="Young C.R."/>
            <person name="Angers B."/>
            <person name="Qian P.Y."/>
        </authorList>
    </citation>
    <scope>NUCLEOTIDE SEQUENCE</scope>
    <source>
        <strain evidence="3">P08H-3</strain>
    </source>
</reference>
<comment type="caution">
    <text evidence="3">The sequence shown here is derived from an EMBL/GenBank/DDBJ whole genome shotgun (WGS) entry which is preliminary data.</text>
</comment>
<feature type="chain" id="PRO_5042182290" evidence="2">
    <location>
        <begin position="21"/>
        <end position="203"/>
    </location>
</feature>
<dbReference type="Proteomes" id="UP001208570">
    <property type="component" value="Unassembled WGS sequence"/>
</dbReference>
<proteinExistence type="predicted"/>
<sequence length="203" mass="22145">MYGIIIQLFLLHIYLRYTSCNLHVNQTFTRTDPGSFGSQKHYQSVTLSRGKVTCGAICGHCFSCVGIGIAESDVVNCFLIFRNSTLNCLSTDRMTPTAPFQTLDSVIYFILEKESSTAKDISSTEQNPSGGETSSRTSTTTTTTTTTTSAAITKNTQPRQTSSTKPVDNELTDSQVNNDEKSSDNVEKDSAKPSDLQAQPIDQ</sequence>
<feature type="compositionally biased region" description="Polar residues" evidence="1">
    <location>
        <begin position="150"/>
        <end position="177"/>
    </location>
</feature>
<keyword evidence="4" id="KW-1185">Reference proteome</keyword>
<evidence type="ECO:0000313" key="4">
    <source>
        <dbReference type="Proteomes" id="UP001208570"/>
    </source>
</evidence>
<accession>A0AAD9N9G2</accession>
<feature type="compositionally biased region" description="Low complexity" evidence="1">
    <location>
        <begin position="133"/>
        <end position="149"/>
    </location>
</feature>
<feature type="region of interest" description="Disordered" evidence="1">
    <location>
        <begin position="118"/>
        <end position="203"/>
    </location>
</feature>
<evidence type="ECO:0000313" key="3">
    <source>
        <dbReference type="EMBL" id="KAK2159009.1"/>
    </source>
</evidence>